<dbReference type="AlphaFoldDB" id="A0ABD1UCG0"/>
<organism evidence="1 2">
    <name type="scientific">Forsythia ovata</name>
    <dbReference type="NCBI Taxonomy" id="205694"/>
    <lineage>
        <taxon>Eukaryota</taxon>
        <taxon>Viridiplantae</taxon>
        <taxon>Streptophyta</taxon>
        <taxon>Embryophyta</taxon>
        <taxon>Tracheophyta</taxon>
        <taxon>Spermatophyta</taxon>
        <taxon>Magnoliopsida</taxon>
        <taxon>eudicotyledons</taxon>
        <taxon>Gunneridae</taxon>
        <taxon>Pentapetalae</taxon>
        <taxon>asterids</taxon>
        <taxon>lamiids</taxon>
        <taxon>Lamiales</taxon>
        <taxon>Oleaceae</taxon>
        <taxon>Forsythieae</taxon>
        <taxon>Forsythia</taxon>
    </lineage>
</organism>
<accession>A0ABD1UCG0</accession>
<gene>
    <name evidence="1" type="ORF">Fot_26589</name>
</gene>
<comment type="caution">
    <text evidence="1">The sequence shown here is derived from an EMBL/GenBank/DDBJ whole genome shotgun (WGS) entry which is preliminary data.</text>
</comment>
<evidence type="ECO:0000313" key="1">
    <source>
        <dbReference type="EMBL" id="KAL2522666.1"/>
    </source>
</evidence>
<reference evidence="2" key="1">
    <citation type="submission" date="2024-07" db="EMBL/GenBank/DDBJ databases">
        <title>Two chromosome-level genome assemblies of Korean endemic species Abeliophyllum distichum and Forsythia ovata (Oleaceae).</title>
        <authorList>
            <person name="Jang H."/>
        </authorList>
    </citation>
    <scope>NUCLEOTIDE SEQUENCE [LARGE SCALE GENOMIC DNA]</scope>
</reference>
<dbReference type="EMBL" id="JBFOLJ010000007">
    <property type="protein sequence ID" value="KAL2522666.1"/>
    <property type="molecule type" value="Genomic_DNA"/>
</dbReference>
<proteinExistence type="predicted"/>
<keyword evidence="2" id="KW-1185">Reference proteome</keyword>
<name>A0ABD1UCG0_9LAMI</name>
<sequence>MKKKLLQKRRAVHKAVACIVEKPNEGVTTAIGTSNEGPADQMETEGEGVATGMASPKEGDEKILRGKNFWIYTKTRFKAVEKMNLGRTMNEYQDMSLNQNLIMIFNSISLPDQ</sequence>
<evidence type="ECO:0000313" key="2">
    <source>
        <dbReference type="Proteomes" id="UP001604277"/>
    </source>
</evidence>
<protein>
    <submittedName>
        <fullName evidence="1">Uncharacterized protein</fullName>
    </submittedName>
</protein>
<dbReference type="Proteomes" id="UP001604277">
    <property type="component" value="Unassembled WGS sequence"/>
</dbReference>